<organism evidence="1 2">
    <name type="scientific">Tanacetum coccineum</name>
    <dbReference type="NCBI Taxonomy" id="301880"/>
    <lineage>
        <taxon>Eukaryota</taxon>
        <taxon>Viridiplantae</taxon>
        <taxon>Streptophyta</taxon>
        <taxon>Embryophyta</taxon>
        <taxon>Tracheophyta</taxon>
        <taxon>Spermatophyta</taxon>
        <taxon>Magnoliopsida</taxon>
        <taxon>eudicotyledons</taxon>
        <taxon>Gunneridae</taxon>
        <taxon>Pentapetalae</taxon>
        <taxon>asterids</taxon>
        <taxon>campanulids</taxon>
        <taxon>Asterales</taxon>
        <taxon>Asteraceae</taxon>
        <taxon>Asteroideae</taxon>
        <taxon>Anthemideae</taxon>
        <taxon>Anthemidinae</taxon>
        <taxon>Tanacetum</taxon>
    </lineage>
</organism>
<evidence type="ECO:0000313" key="1">
    <source>
        <dbReference type="EMBL" id="GJT84152.1"/>
    </source>
</evidence>
<evidence type="ECO:0000313" key="2">
    <source>
        <dbReference type="Proteomes" id="UP001151760"/>
    </source>
</evidence>
<sequence length="259" mass="29295">MRNGGWKPLIQKVTLFGEKYDCELIVMNGAYFDGISRRIGSKVNNLHHYHVDVLYSAIDMQLQELDHCFNEADTRLLLYNEFANLKDIKDLCKKMVETKKNEIYPTVYLLIKLVLILPVATSTMERVFLAMNLIKSDLRSILGDDFMRDCLVSCVEKRFIGRILEIITQWKIGGLAKSRERKLERKSFLVRESEDVEALENVIEDEPHFFTKIVDNDLRGRGGYIAGRGGGVLAKRSMVSNEGSGGGGLAVRGGKSLSE</sequence>
<gene>
    <name evidence="1" type="ORF">Tco_1058494</name>
</gene>
<accession>A0ABQ5H8F4</accession>
<dbReference type="InterPro" id="IPR055298">
    <property type="entry name" value="AtLOH3-like"/>
</dbReference>
<dbReference type="EMBL" id="BQNB010019329">
    <property type="protein sequence ID" value="GJT84152.1"/>
    <property type="molecule type" value="Genomic_DNA"/>
</dbReference>
<proteinExistence type="predicted"/>
<protein>
    <submittedName>
        <fullName evidence="1">Zinc finger MYM-type protein 1-like protein</fullName>
    </submittedName>
</protein>
<dbReference type="PANTHER" id="PTHR11697">
    <property type="entry name" value="GENERAL TRANSCRIPTION FACTOR 2-RELATED ZINC FINGER PROTEIN"/>
    <property type="match status" value="1"/>
</dbReference>
<dbReference type="PANTHER" id="PTHR11697:SF230">
    <property type="entry name" value="ZINC FINGER, MYM DOMAIN CONTAINING 1"/>
    <property type="match status" value="1"/>
</dbReference>
<keyword evidence="2" id="KW-1185">Reference proteome</keyword>
<comment type="caution">
    <text evidence="1">The sequence shown here is derived from an EMBL/GenBank/DDBJ whole genome shotgun (WGS) entry which is preliminary data.</text>
</comment>
<dbReference type="Proteomes" id="UP001151760">
    <property type="component" value="Unassembled WGS sequence"/>
</dbReference>
<name>A0ABQ5H8F4_9ASTR</name>
<reference evidence="1" key="1">
    <citation type="journal article" date="2022" name="Int. J. Mol. Sci.">
        <title>Draft Genome of Tanacetum Coccineum: Genomic Comparison of Closely Related Tanacetum-Family Plants.</title>
        <authorList>
            <person name="Yamashiro T."/>
            <person name="Shiraishi A."/>
            <person name="Nakayama K."/>
            <person name="Satake H."/>
        </authorList>
    </citation>
    <scope>NUCLEOTIDE SEQUENCE</scope>
</reference>
<reference evidence="1" key="2">
    <citation type="submission" date="2022-01" db="EMBL/GenBank/DDBJ databases">
        <authorList>
            <person name="Yamashiro T."/>
            <person name="Shiraishi A."/>
            <person name="Satake H."/>
            <person name="Nakayama K."/>
        </authorList>
    </citation>
    <scope>NUCLEOTIDE SEQUENCE</scope>
</reference>